<evidence type="ECO:0000313" key="2">
    <source>
        <dbReference type="Proteomes" id="UP001164513"/>
    </source>
</evidence>
<sequence length="81" mass="9448">MILNASETAMKNIFSDNQHSEIHLSKINSTNKKDISPKQPESQKDILVSASSMPKKEEFSSTKPQRYYYYNCLYKPKQKLF</sequence>
<proteinExistence type="predicted"/>
<keyword evidence="1" id="KW-0614">Plasmid</keyword>
<dbReference type="Proteomes" id="UP001164513">
    <property type="component" value="Plasmid pZSt-lp29-2-1"/>
</dbReference>
<organism evidence="1 2">
    <name type="scientific">Borrelia miyamotoi</name>
    <dbReference type="NCBI Taxonomy" id="47466"/>
    <lineage>
        <taxon>Bacteria</taxon>
        <taxon>Pseudomonadati</taxon>
        <taxon>Spirochaetota</taxon>
        <taxon>Spirochaetia</taxon>
        <taxon>Spirochaetales</taxon>
        <taxon>Borreliaceae</taxon>
        <taxon>Borrelia</taxon>
    </lineage>
</organism>
<dbReference type="EMBL" id="CP114731">
    <property type="protein sequence ID" value="WAZ72804.1"/>
    <property type="molecule type" value="Genomic_DNA"/>
</dbReference>
<dbReference type="RefSeq" id="WP_269512414.1">
    <property type="nucleotide sequence ID" value="NZ_CP114731.1"/>
</dbReference>
<name>A0AAX3JQ16_9SPIR</name>
<reference evidence="1" key="1">
    <citation type="submission" date="2022-12" db="EMBL/GenBank/DDBJ databases">
        <title>B. miyamotoi WGS.</title>
        <authorList>
            <person name="Gabriele M."/>
            <person name="Kuleshov K.V."/>
            <person name="Hepner S."/>
            <person name="Hoornstra D."/>
            <person name="Hovius J.W."/>
            <person name="Platonov A.E."/>
            <person name="Fingerle V."/>
            <person name="Strube C."/>
        </authorList>
    </citation>
    <scope>NUCLEOTIDE SEQUENCE</scope>
    <source>
        <strain evidence="1">ZStruIII14-9</strain>
        <plasmid evidence="1">pZSt-lp29-2-1</plasmid>
    </source>
</reference>
<gene>
    <name evidence="1" type="ORF">O5404_07235</name>
</gene>
<accession>A0AAX3JQ16</accession>
<geneLocation type="plasmid" evidence="1 2">
    <name>pZSt-lp29-2-1</name>
</geneLocation>
<dbReference type="AlphaFoldDB" id="A0AAX3JQ16"/>
<evidence type="ECO:0000313" key="1">
    <source>
        <dbReference type="EMBL" id="WAZ72804.1"/>
    </source>
</evidence>
<protein>
    <submittedName>
        <fullName evidence="1">Uncharacterized protein</fullName>
    </submittedName>
</protein>